<accession>A0ACC2ARH8</accession>
<sequence length="939" mass="104172">MDGGWSEAAMGAAAEPCGLIKPIDKAAIHRICSGQVILDLATAVKELVENSLDAGASNIEVRLREYGAELIEVADNGCGVSPHNYQGLTLKYHTSKIATFSDLQSLSSFGFRGEALSSLCAVANVSIITRTKEDQVASRLEYDHSGLIVSKESVARAVGTTVIIGKLFSRLPVRCKEFTRNIKREYARLLAVLQGYALIARSVRLICTNQTGRSGRTTIVHTQGSESVKDNIITVFGTKTAACLDPLDVKLLDTIQIEGFVSKPGSGSGRSSGDRQYFYVNGRPVDMPKVSKLLNELYKSFNSQQYPMAVLNFILPTAAYDVNVTPDKRKVFVHEESEIILSLKEALEKIYAPNKYLYEVHRVESDNIPERADQLSIELLDFETQKSSFDFEEDRPQNSESSAETHPSDDFCVEDISSMEMTNTADFTMKENEKSSHTDEGNVDLLSFCCKTSSTVQVGLANQSRAAKKRNYIAEVRPTKTTVAGAAFPGAVQAKLTSFVLQSKEHEKNGAVLTEMPLLKKRALLRKIPEPITDDSTRSAGDDGCEENIGCSRSHDLFCTIGEYELAEREVALKDNTSADGEACPSISEMLEKSQKEEFLESVSNDDDMNFDIQVNKFPIDDCMNENDISSIKTNTSEKNAASKVTLVAQFSLEKLRHRRYKRMVILQSNYCSQIYAKEVEHKRSYTAATLDVGSLRKGIIDPDEALVAATKELERSFDKVDFKRMKVLGQFNLGFILAKLDQDVFILDQHASDEKYNFERLSKSTILNRQPLIRPLQLEISAAEEIVITSHLETFRQNGFDFVEYEDALPGQRLRLSGVPFSKNTTFGAADVQELVSLLSDEYTPSKALASKIYEKPDDQALSHTNQSISTSLIRPSRVRAMLASRACRSSIMIGDALSPKQMEKIISHLADLDAPWNCPHGRPTMRHLVDLTSLVCV</sequence>
<organism evidence="1 2">
    <name type="scientific">Diphasiastrum complanatum</name>
    <name type="common">Issler's clubmoss</name>
    <name type="synonym">Lycopodium complanatum</name>
    <dbReference type="NCBI Taxonomy" id="34168"/>
    <lineage>
        <taxon>Eukaryota</taxon>
        <taxon>Viridiplantae</taxon>
        <taxon>Streptophyta</taxon>
        <taxon>Embryophyta</taxon>
        <taxon>Tracheophyta</taxon>
        <taxon>Lycopodiopsida</taxon>
        <taxon>Lycopodiales</taxon>
        <taxon>Lycopodiaceae</taxon>
        <taxon>Lycopodioideae</taxon>
        <taxon>Diphasiastrum</taxon>
    </lineage>
</organism>
<keyword evidence="2" id="KW-1185">Reference proteome</keyword>
<gene>
    <name evidence="1" type="ORF">O6H91_20G067500</name>
</gene>
<protein>
    <submittedName>
        <fullName evidence="1">Uncharacterized protein</fullName>
    </submittedName>
</protein>
<comment type="caution">
    <text evidence="1">The sequence shown here is derived from an EMBL/GenBank/DDBJ whole genome shotgun (WGS) entry which is preliminary data.</text>
</comment>
<evidence type="ECO:0000313" key="2">
    <source>
        <dbReference type="Proteomes" id="UP001162992"/>
    </source>
</evidence>
<dbReference type="EMBL" id="CM055111">
    <property type="protein sequence ID" value="KAJ7520122.1"/>
    <property type="molecule type" value="Genomic_DNA"/>
</dbReference>
<evidence type="ECO:0000313" key="1">
    <source>
        <dbReference type="EMBL" id="KAJ7520122.1"/>
    </source>
</evidence>
<proteinExistence type="predicted"/>
<dbReference type="Proteomes" id="UP001162992">
    <property type="component" value="Chromosome 20"/>
</dbReference>
<name>A0ACC2ARH8_DIPCM</name>
<reference evidence="2" key="1">
    <citation type="journal article" date="2024" name="Proc. Natl. Acad. Sci. U.S.A.">
        <title>Extraordinary preservation of gene collinearity over three hundred million years revealed in homosporous lycophytes.</title>
        <authorList>
            <person name="Li C."/>
            <person name="Wickell D."/>
            <person name="Kuo L.Y."/>
            <person name="Chen X."/>
            <person name="Nie B."/>
            <person name="Liao X."/>
            <person name="Peng D."/>
            <person name="Ji J."/>
            <person name="Jenkins J."/>
            <person name="Williams M."/>
            <person name="Shu S."/>
            <person name="Plott C."/>
            <person name="Barry K."/>
            <person name="Rajasekar S."/>
            <person name="Grimwood J."/>
            <person name="Han X."/>
            <person name="Sun S."/>
            <person name="Hou Z."/>
            <person name="He W."/>
            <person name="Dai G."/>
            <person name="Sun C."/>
            <person name="Schmutz J."/>
            <person name="Leebens-Mack J.H."/>
            <person name="Li F.W."/>
            <person name="Wang L."/>
        </authorList>
    </citation>
    <scope>NUCLEOTIDE SEQUENCE [LARGE SCALE GENOMIC DNA]</scope>
    <source>
        <strain evidence="2">cv. PW_Plant_1</strain>
    </source>
</reference>